<dbReference type="Gene3D" id="2.30.42.10">
    <property type="match status" value="1"/>
</dbReference>
<dbReference type="CDD" id="cd07560">
    <property type="entry name" value="Peptidase_S41_CPP"/>
    <property type="match status" value="1"/>
</dbReference>
<dbReference type="InterPro" id="IPR041489">
    <property type="entry name" value="PDZ_6"/>
</dbReference>
<dbReference type="PROSITE" id="PS50106">
    <property type="entry name" value="PDZ"/>
    <property type="match status" value="1"/>
</dbReference>
<dbReference type="GO" id="GO:0007165">
    <property type="term" value="P:signal transduction"/>
    <property type="evidence" value="ECO:0007669"/>
    <property type="project" value="TreeGrafter"/>
</dbReference>
<dbReference type="SMART" id="SM00245">
    <property type="entry name" value="TSPc"/>
    <property type="match status" value="1"/>
</dbReference>
<evidence type="ECO:0000256" key="1">
    <source>
        <dbReference type="ARBA" id="ARBA00009179"/>
    </source>
</evidence>
<name>A0A6J4L3Q5_9BACT</name>
<dbReference type="FunFam" id="2.30.42.10:FF:000063">
    <property type="entry name" value="Peptidase, S41 family"/>
    <property type="match status" value="1"/>
</dbReference>
<dbReference type="PANTHER" id="PTHR32060">
    <property type="entry name" value="TAIL-SPECIFIC PROTEASE"/>
    <property type="match status" value="1"/>
</dbReference>
<proteinExistence type="inferred from homology"/>
<evidence type="ECO:0000256" key="5">
    <source>
        <dbReference type="RuleBase" id="RU004404"/>
    </source>
</evidence>
<sequence>MQLKRTVVAPALVAGMALVSGGWLLQQDVNGGGSVFARARLFDEVMTHVMERYVEPQSEAELYQKAVEGLLRELGDPHTSFMTAEEYAQLHLQTSGEYGGLGIQISSRDGWVTAVGILPETPAERAGVRVGDRFLEIDGQSAEGLSDDQAVQRLRGRKGTPVTVKVQRVGVEQPITFTIVREEIHVRSVPNAYMVAPGVGYANLVMFSATSTAELRAAIDRLRSEGARSLVLDLRSNPGGLLDQGVGVSDLFLKRNESVVEIRARDPRESETYSAADDQAYEGLTVAVLVDGYSASAAEIVAGALQDHDRALVLGSATYGKGSVQTLLPLSGGNALKITTAKWYTPVGRSIQREAARGEGEEEARVDDEAEVLGADGTPVTATDTTKKVPYRTDSGRTVFGGGGIVPDLIVRQDTAVEAEKEFFRVASRSAAKFQNALFGFAVAYERAHPELRPDFAVTPEMRRGFYERLRAAGVDVTWEVFQGAQRFIDARLIDEIARSKFGSSVAARRDDPTDRVLQEAIRLLQQAPDTQALLRAAQQRPAAAARSR</sequence>
<keyword evidence="2 5" id="KW-0645">Protease</keyword>
<dbReference type="Gene3D" id="3.30.750.44">
    <property type="match status" value="1"/>
</dbReference>
<dbReference type="CDD" id="cd06782">
    <property type="entry name" value="cpPDZ_CPP-like"/>
    <property type="match status" value="1"/>
</dbReference>
<feature type="domain" description="PDZ" evidence="6">
    <location>
        <begin position="87"/>
        <end position="155"/>
    </location>
</feature>
<dbReference type="NCBIfam" id="TIGR00225">
    <property type="entry name" value="prc"/>
    <property type="match status" value="1"/>
</dbReference>
<dbReference type="Pfam" id="PF03572">
    <property type="entry name" value="Peptidase_S41"/>
    <property type="match status" value="1"/>
</dbReference>
<dbReference type="SMART" id="SM00228">
    <property type="entry name" value="PDZ"/>
    <property type="match status" value="1"/>
</dbReference>
<comment type="similarity">
    <text evidence="1 5">Belongs to the peptidase S41A family.</text>
</comment>
<reference evidence="7" key="1">
    <citation type="submission" date="2020-02" db="EMBL/GenBank/DDBJ databases">
        <authorList>
            <person name="Meier V. D."/>
        </authorList>
    </citation>
    <scope>NUCLEOTIDE SEQUENCE</scope>
    <source>
        <strain evidence="7">AVDCRST_MAG89</strain>
    </source>
</reference>
<keyword evidence="3 5" id="KW-0378">Hydrolase</keyword>
<evidence type="ECO:0000256" key="2">
    <source>
        <dbReference type="ARBA" id="ARBA00022670"/>
    </source>
</evidence>
<dbReference type="GO" id="GO:0030288">
    <property type="term" value="C:outer membrane-bounded periplasmic space"/>
    <property type="evidence" value="ECO:0007669"/>
    <property type="project" value="TreeGrafter"/>
</dbReference>
<dbReference type="InterPro" id="IPR001478">
    <property type="entry name" value="PDZ"/>
</dbReference>
<dbReference type="EMBL" id="CADCTV010000374">
    <property type="protein sequence ID" value="CAA9323076.1"/>
    <property type="molecule type" value="Genomic_DNA"/>
</dbReference>
<dbReference type="SUPFAM" id="SSF50156">
    <property type="entry name" value="PDZ domain-like"/>
    <property type="match status" value="1"/>
</dbReference>
<gene>
    <name evidence="7" type="ORF">AVDCRST_MAG89-1747</name>
</gene>
<dbReference type="PANTHER" id="PTHR32060:SF30">
    <property type="entry name" value="CARBOXY-TERMINAL PROCESSING PROTEASE CTPA"/>
    <property type="match status" value="1"/>
</dbReference>
<dbReference type="EC" id="3.4.21.102" evidence="7"/>
<dbReference type="InterPro" id="IPR004447">
    <property type="entry name" value="Peptidase_S41A"/>
</dbReference>
<dbReference type="AlphaFoldDB" id="A0A6J4L3Q5"/>
<dbReference type="Pfam" id="PF17820">
    <property type="entry name" value="PDZ_6"/>
    <property type="match status" value="1"/>
</dbReference>
<evidence type="ECO:0000259" key="6">
    <source>
        <dbReference type="PROSITE" id="PS50106"/>
    </source>
</evidence>
<evidence type="ECO:0000256" key="3">
    <source>
        <dbReference type="ARBA" id="ARBA00022801"/>
    </source>
</evidence>
<dbReference type="InterPro" id="IPR005151">
    <property type="entry name" value="Tail-specific_protease"/>
</dbReference>
<organism evidence="7">
    <name type="scientific">uncultured Gemmatimonadota bacterium</name>
    <dbReference type="NCBI Taxonomy" id="203437"/>
    <lineage>
        <taxon>Bacteria</taxon>
        <taxon>Pseudomonadati</taxon>
        <taxon>Gemmatimonadota</taxon>
        <taxon>environmental samples</taxon>
    </lineage>
</organism>
<dbReference type="SUPFAM" id="SSF52096">
    <property type="entry name" value="ClpP/crotonase"/>
    <property type="match status" value="1"/>
</dbReference>
<dbReference type="GO" id="GO:0004252">
    <property type="term" value="F:serine-type endopeptidase activity"/>
    <property type="evidence" value="ECO:0007669"/>
    <property type="project" value="UniProtKB-EC"/>
</dbReference>
<evidence type="ECO:0000256" key="4">
    <source>
        <dbReference type="ARBA" id="ARBA00022825"/>
    </source>
</evidence>
<dbReference type="Gene3D" id="3.90.226.10">
    <property type="entry name" value="2-enoyl-CoA Hydratase, Chain A, domain 1"/>
    <property type="match status" value="1"/>
</dbReference>
<evidence type="ECO:0000313" key="7">
    <source>
        <dbReference type="EMBL" id="CAA9323076.1"/>
    </source>
</evidence>
<dbReference type="GO" id="GO:0006508">
    <property type="term" value="P:proteolysis"/>
    <property type="evidence" value="ECO:0007669"/>
    <property type="project" value="UniProtKB-KW"/>
</dbReference>
<dbReference type="InterPro" id="IPR036034">
    <property type="entry name" value="PDZ_sf"/>
</dbReference>
<accession>A0A6J4L3Q5</accession>
<protein>
    <submittedName>
        <fullName evidence="7">Carboxyl-terminal protease</fullName>
        <ecNumber evidence="7">3.4.21.102</ecNumber>
    </submittedName>
</protein>
<dbReference type="InterPro" id="IPR029045">
    <property type="entry name" value="ClpP/crotonase-like_dom_sf"/>
</dbReference>
<keyword evidence="4 5" id="KW-0720">Serine protease</keyword>